<keyword evidence="1" id="KW-0732">Signal</keyword>
<gene>
    <name evidence="2" type="ORF">OV287_26535</name>
</gene>
<name>A0ABT4A9L3_9BACT</name>
<evidence type="ECO:0000256" key="1">
    <source>
        <dbReference type="SAM" id="SignalP"/>
    </source>
</evidence>
<feature type="chain" id="PRO_5046821887" description="Lipoprotein" evidence="1">
    <location>
        <begin position="20"/>
        <end position="191"/>
    </location>
</feature>
<protein>
    <recommendedName>
        <fullName evidence="4">Lipoprotein</fullName>
    </recommendedName>
</protein>
<sequence>MRKPLLLVCLLFLGGFTCGPGTDTVVQNAGSTRSPLVTSLPAIQDYLAGDPLPTGPITHLVVAYCKNLGDFMAVGVNASSNTVMYRLRANDPTTTSRFLSVAYGAGVPVTVYTANVLVPDEEVEPSVPGTPDLPITGVIFPVCTSEVGDPLPPRPPPTGHEASRWQIFTDLAIDTSRVLHRVARPVPSTAP</sequence>
<proteinExistence type="predicted"/>
<dbReference type="RefSeq" id="WP_267536832.1">
    <property type="nucleotide sequence ID" value="NZ_JAPNKA010000001.1"/>
</dbReference>
<evidence type="ECO:0000313" key="3">
    <source>
        <dbReference type="Proteomes" id="UP001207654"/>
    </source>
</evidence>
<comment type="caution">
    <text evidence="2">The sequence shown here is derived from an EMBL/GenBank/DDBJ whole genome shotgun (WGS) entry which is preliminary data.</text>
</comment>
<evidence type="ECO:0008006" key="4">
    <source>
        <dbReference type="Google" id="ProtNLM"/>
    </source>
</evidence>
<evidence type="ECO:0000313" key="2">
    <source>
        <dbReference type="EMBL" id="MCY1078036.1"/>
    </source>
</evidence>
<accession>A0ABT4A9L3</accession>
<keyword evidence="3" id="KW-1185">Reference proteome</keyword>
<feature type="signal peptide" evidence="1">
    <location>
        <begin position="1"/>
        <end position="19"/>
    </location>
</feature>
<reference evidence="2 3" key="1">
    <citation type="submission" date="2022-11" db="EMBL/GenBank/DDBJ databases">
        <title>Minimal conservation of predation-associated metabolite biosynthetic gene clusters underscores biosynthetic potential of Myxococcota including descriptions for ten novel species: Archangium lansinium sp. nov., Myxococcus landrumus sp. nov., Nannocystis bai.</title>
        <authorList>
            <person name="Ahearne A."/>
            <person name="Stevens C."/>
            <person name="Phillips K."/>
        </authorList>
    </citation>
    <scope>NUCLEOTIDE SEQUENCE [LARGE SCALE GENOMIC DNA]</scope>
    <source>
        <strain evidence="2 3">MIWBW</strain>
    </source>
</reference>
<dbReference type="Proteomes" id="UP001207654">
    <property type="component" value="Unassembled WGS sequence"/>
</dbReference>
<organism evidence="2 3">
    <name type="scientific">Archangium lansingense</name>
    <dbReference type="NCBI Taxonomy" id="2995310"/>
    <lineage>
        <taxon>Bacteria</taxon>
        <taxon>Pseudomonadati</taxon>
        <taxon>Myxococcota</taxon>
        <taxon>Myxococcia</taxon>
        <taxon>Myxococcales</taxon>
        <taxon>Cystobacterineae</taxon>
        <taxon>Archangiaceae</taxon>
        <taxon>Archangium</taxon>
    </lineage>
</organism>
<dbReference type="EMBL" id="JAPNKA010000001">
    <property type="protein sequence ID" value="MCY1078036.1"/>
    <property type="molecule type" value="Genomic_DNA"/>
</dbReference>